<name>A0ABR3XVH9_9PEZI</name>
<dbReference type="EMBL" id="JAZHXJ010000036">
    <property type="protein sequence ID" value="KAL1880013.1"/>
    <property type="molecule type" value="Genomic_DNA"/>
</dbReference>
<proteinExistence type="predicted"/>
<evidence type="ECO:0000313" key="2">
    <source>
        <dbReference type="EMBL" id="KAL1880013.1"/>
    </source>
</evidence>
<gene>
    <name evidence="2" type="ORF">VTK73DRAFT_6403</name>
</gene>
<accession>A0ABR3XVH9</accession>
<sequence length="85" mass="9600">MPSRTKQPLPRLVIFTFTLIDARQLVEQKQAAKRLCYLKISLALNLEPSICNGKAQCTDHENLEYRSNGTPYTLAGQYSDRNGSI</sequence>
<feature type="region of interest" description="Disordered" evidence="1">
    <location>
        <begin position="66"/>
        <end position="85"/>
    </location>
</feature>
<organism evidence="2 3">
    <name type="scientific">Phialemonium thermophilum</name>
    <dbReference type="NCBI Taxonomy" id="223376"/>
    <lineage>
        <taxon>Eukaryota</taxon>
        <taxon>Fungi</taxon>
        <taxon>Dikarya</taxon>
        <taxon>Ascomycota</taxon>
        <taxon>Pezizomycotina</taxon>
        <taxon>Sordariomycetes</taxon>
        <taxon>Sordariomycetidae</taxon>
        <taxon>Cephalothecales</taxon>
        <taxon>Cephalothecaceae</taxon>
        <taxon>Phialemonium</taxon>
    </lineage>
</organism>
<keyword evidence="3" id="KW-1185">Reference proteome</keyword>
<comment type="caution">
    <text evidence="2">The sequence shown here is derived from an EMBL/GenBank/DDBJ whole genome shotgun (WGS) entry which is preliminary data.</text>
</comment>
<dbReference type="Proteomes" id="UP001586593">
    <property type="component" value="Unassembled WGS sequence"/>
</dbReference>
<reference evidence="2 3" key="1">
    <citation type="journal article" date="2024" name="Commun. Biol.">
        <title>Comparative genomic analysis of thermophilic fungi reveals convergent evolutionary adaptations and gene losses.</title>
        <authorList>
            <person name="Steindorff A.S."/>
            <person name="Aguilar-Pontes M.V."/>
            <person name="Robinson A.J."/>
            <person name="Andreopoulos B."/>
            <person name="LaButti K."/>
            <person name="Kuo A."/>
            <person name="Mondo S."/>
            <person name="Riley R."/>
            <person name="Otillar R."/>
            <person name="Haridas S."/>
            <person name="Lipzen A."/>
            <person name="Grimwood J."/>
            <person name="Schmutz J."/>
            <person name="Clum A."/>
            <person name="Reid I.D."/>
            <person name="Moisan M.C."/>
            <person name="Butler G."/>
            <person name="Nguyen T.T.M."/>
            <person name="Dewar K."/>
            <person name="Conant G."/>
            <person name="Drula E."/>
            <person name="Henrissat B."/>
            <person name="Hansel C."/>
            <person name="Singer S."/>
            <person name="Hutchinson M.I."/>
            <person name="de Vries R.P."/>
            <person name="Natvig D.O."/>
            <person name="Powell A.J."/>
            <person name="Tsang A."/>
            <person name="Grigoriev I.V."/>
        </authorList>
    </citation>
    <scope>NUCLEOTIDE SEQUENCE [LARGE SCALE GENOMIC DNA]</scope>
    <source>
        <strain evidence="2 3">ATCC 24622</strain>
    </source>
</reference>
<evidence type="ECO:0000256" key="1">
    <source>
        <dbReference type="SAM" id="MobiDB-lite"/>
    </source>
</evidence>
<evidence type="ECO:0008006" key="4">
    <source>
        <dbReference type="Google" id="ProtNLM"/>
    </source>
</evidence>
<protein>
    <recommendedName>
        <fullName evidence="4">Secreted protein</fullName>
    </recommendedName>
</protein>
<evidence type="ECO:0000313" key="3">
    <source>
        <dbReference type="Proteomes" id="UP001586593"/>
    </source>
</evidence>